<dbReference type="CDD" id="cd16922">
    <property type="entry name" value="HATPase_EvgS-ArcB-TorS-like"/>
    <property type="match status" value="1"/>
</dbReference>
<feature type="domain" description="PAC" evidence="9">
    <location>
        <begin position="353"/>
        <end position="405"/>
    </location>
</feature>
<dbReference type="RefSeq" id="WP_183213831.1">
    <property type="nucleotide sequence ID" value="NZ_JACHOR010000004.1"/>
</dbReference>
<dbReference type="SUPFAM" id="SSF55781">
    <property type="entry name" value="GAF domain-like"/>
    <property type="match status" value="1"/>
</dbReference>
<proteinExistence type="predicted"/>
<keyword evidence="4" id="KW-0902">Two-component regulatory system</keyword>
<dbReference type="Pfam" id="PF02518">
    <property type="entry name" value="HATPase_c"/>
    <property type="match status" value="1"/>
</dbReference>
<evidence type="ECO:0000256" key="4">
    <source>
        <dbReference type="ARBA" id="ARBA00023012"/>
    </source>
</evidence>
<dbReference type="SUPFAM" id="SSF55874">
    <property type="entry name" value="ATPase domain of HSP90 chaperone/DNA topoisomerase II/histidine kinase"/>
    <property type="match status" value="1"/>
</dbReference>
<dbReference type="SMART" id="SM00388">
    <property type="entry name" value="HisKA"/>
    <property type="match status" value="1"/>
</dbReference>
<dbReference type="InterPro" id="IPR000700">
    <property type="entry name" value="PAS-assoc_C"/>
</dbReference>
<dbReference type="SUPFAM" id="SSF52172">
    <property type="entry name" value="CheY-like"/>
    <property type="match status" value="1"/>
</dbReference>
<dbReference type="InterPro" id="IPR029016">
    <property type="entry name" value="GAF-like_dom_sf"/>
</dbReference>
<dbReference type="EMBL" id="JACHOR010000004">
    <property type="protein sequence ID" value="MBB5746866.1"/>
    <property type="molecule type" value="Genomic_DNA"/>
</dbReference>
<dbReference type="Pfam" id="PF08447">
    <property type="entry name" value="PAS_3"/>
    <property type="match status" value="2"/>
</dbReference>
<dbReference type="InterPro" id="IPR005467">
    <property type="entry name" value="His_kinase_dom"/>
</dbReference>
<dbReference type="InterPro" id="IPR001789">
    <property type="entry name" value="Sig_transdc_resp-reg_receiver"/>
</dbReference>
<dbReference type="Gene3D" id="3.40.50.2300">
    <property type="match status" value="1"/>
</dbReference>
<comment type="caution">
    <text evidence="10">The sequence shown here is derived from an EMBL/GenBank/DDBJ whole genome shotgun (WGS) entry which is preliminary data.</text>
</comment>
<dbReference type="SMART" id="SM00448">
    <property type="entry name" value="REC"/>
    <property type="match status" value="1"/>
</dbReference>
<evidence type="ECO:0000259" key="7">
    <source>
        <dbReference type="PROSITE" id="PS50110"/>
    </source>
</evidence>
<evidence type="ECO:0000256" key="3">
    <source>
        <dbReference type="ARBA" id="ARBA00022553"/>
    </source>
</evidence>
<dbReference type="SMART" id="SM00086">
    <property type="entry name" value="PAC"/>
    <property type="match status" value="2"/>
</dbReference>
<dbReference type="Pfam" id="PF00512">
    <property type="entry name" value="HisKA"/>
    <property type="match status" value="1"/>
</dbReference>
<gene>
    <name evidence="10" type="ORF">GGR13_002473</name>
</gene>
<comment type="catalytic activity">
    <reaction evidence="1">
        <text>ATP + protein L-histidine = ADP + protein N-phospho-L-histidine.</text>
        <dbReference type="EC" id="2.7.13.3"/>
    </reaction>
</comment>
<dbReference type="InterPro" id="IPR004358">
    <property type="entry name" value="Sig_transdc_His_kin-like_C"/>
</dbReference>
<dbReference type="GO" id="GO:0000155">
    <property type="term" value="F:phosphorelay sensor kinase activity"/>
    <property type="evidence" value="ECO:0007669"/>
    <property type="project" value="InterPro"/>
</dbReference>
<feature type="domain" description="PAS" evidence="8">
    <location>
        <begin position="280"/>
        <end position="350"/>
    </location>
</feature>
<evidence type="ECO:0000313" key="10">
    <source>
        <dbReference type="EMBL" id="MBB5746866.1"/>
    </source>
</evidence>
<dbReference type="PRINTS" id="PR00344">
    <property type="entry name" value="BCTRLSENSOR"/>
</dbReference>
<dbReference type="CDD" id="cd00082">
    <property type="entry name" value="HisKA"/>
    <property type="match status" value="1"/>
</dbReference>
<dbReference type="Pfam" id="PF00072">
    <property type="entry name" value="Response_reg"/>
    <property type="match status" value="1"/>
</dbReference>
<dbReference type="SUPFAM" id="SSF55785">
    <property type="entry name" value="PYP-like sensor domain (PAS domain)"/>
    <property type="match status" value="2"/>
</dbReference>
<dbReference type="PROSITE" id="PS50109">
    <property type="entry name" value="HIS_KIN"/>
    <property type="match status" value="1"/>
</dbReference>
<dbReference type="Proteomes" id="UP000545037">
    <property type="component" value="Unassembled WGS sequence"/>
</dbReference>
<dbReference type="InterPro" id="IPR013655">
    <property type="entry name" value="PAS_fold_3"/>
</dbReference>
<dbReference type="InterPro" id="IPR036097">
    <property type="entry name" value="HisK_dim/P_sf"/>
</dbReference>
<dbReference type="SMART" id="SM00091">
    <property type="entry name" value="PAS"/>
    <property type="match status" value="2"/>
</dbReference>
<evidence type="ECO:0000256" key="5">
    <source>
        <dbReference type="PROSITE-ProRule" id="PRU00169"/>
    </source>
</evidence>
<evidence type="ECO:0000259" key="9">
    <source>
        <dbReference type="PROSITE" id="PS50113"/>
    </source>
</evidence>
<dbReference type="InterPro" id="IPR035965">
    <property type="entry name" value="PAS-like_dom_sf"/>
</dbReference>
<name>A0A7W9CJU4_9CAUL</name>
<sequence>MSHSAQSSFDKVTALAAAIFDAPLSFVTLLNEDRAVLRGQSGLEVITLPREQSMGAQLAKQGPGGLIFIPDATLDAHGCDHVFVRGAPFVRWFVGATVCTPDGIPVGALSVMDTVVDRAPPSDSQVAQLRLLAEMAGDAVAQEQRLRAKAAQLKMLRMAETVSGVGQWHVDLETSTITWSDEIYRIHGLDRETFQPDRKSILALYPEEDRARLNGLIQAAVEAGQGYEFVTPIDRTDGARRLVATEAVVQTDVTGRPAALFGIMRDVTEEREALDRLSRSEARYRLLADHMGDVITRILPNGQGIYISPACHALVGWTPEEMAAQPSEAFVHPDDHEALWAATQRGVAGQGTQRMEYRLRHKAGHFVWVEGNLQPVPDGNGGVQELVVVIRDVSERKALETELIEARDRAEAGCRSKTEFLANMSHELRTPLTSVIGFSELLQASQALPDLERRHADRIAMSSKALLGVINDILDYSKLEAASVVLDQTAFDPSALARGAADIVEAQCGLKGLDLRVEIAPDMPAGLVGDEGRLRQVLLNLLSNAVKFTTEGSVTLSAGWRAGEGGRGMLGLSVLDTGIGVAPEKMALLFERFSQADASTTRVYGGTGLGLSISRRLVRLMGGEIDVESTPGSGSRFSIEIPVGVAEHQPAGRAAEPEPVALPARARILMADDAPANRELVSAILATQDVRLDTVCDGRQALEAACGGGYDLILMDVQMPVMDGIQATRAIRALPGPAGAVPILALTANVQTEQITQCLDAGMDGHLGKPIHVAELLIKVAETLGGLAEASRAA</sequence>
<feature type="domain" description="Response regulatory" evidence="7">
    <location>
        <begin position="667"/>
        <end position="784"/>
    </location>
</feature>
<dbReference type="Gene3D" id="1.10.287.130">
    <property type="match status" value="1"/>
</dbReference>
<protein>
    <recommendedName>
        <fullName evidence="2">histidine kinase</fullName>
        <ecNumber evidence="2">2.7.13.3</ecNumber>
    </recommendedName>
</protein>
<feature type="domain" description="Histidine kinase" evidence="6">
    <location>
        <begin position="423"/>
        <end position="645"/>
    </location>
</feature>
<dbReference type="Gene3D" id="3.30.565.10">
    <property type="entry name" value="Histidine kinase-like ATPase, C-terminal domain"/>
    <property type="match status" value="1"/>
</dbReference>
<dbReference type="NCBIfam" id="TIGR00229">
    <property type="entry name" value="sensory_box"/>
    <property type="match status" value="2"/>
</dbReference>
<dbReference type="PANTHER" id="PTHR45339">
    <property type="entry name" value="HYBRID SIGNAL TRANSDUCTION HISTIDINE KINASE J"/>
    <property type="match status" value="1"/>
</dbReference>
<dbReference type="PROSITE" id="PS50113">
    <property type="entry name" value="PAC"/>
    <property type="match status" value="2"/>
</dbReference>
<dbReference type="InterPro" id="IPR003661">
    <property type="entry name" value="HisK_dim/P_dom"/>
</dbReference>
<dbReference type="AlphaFoldDB" id="A0A7W9CJU4"/>
<dbReference type="SUPFAM" id="SSF47384">
    <property type="entry name" value="Homodimeric domain of signal transducing histidine kinase"/>
    <property type="match status" value="1"/>
</dbReference>
<dbReference type="InterPro" id="IPR036890">
    <property type="entry name" value="HATPase_C_sf"/>
</dbReference>
<dbReference type="InterPro" id="IPR003594">
    <property type="entry name" value="HATPase_dom"/>
</dbReference>
<dbReference type="PROSITE" id="PS50112">
    <property type="entry name" value="PAS"/>
    <property type="match status" value="1"/>
</dbReference>
<dbReference type="Gene3D" id="3.30.450.40">
    <property type="match status" value="1"/>
</dbReference>
<evidence type="ECO:0000259" key="8">
    <source>
        <dbReference type="PROSITE" id="PS50112"/>
    </source>
</evidence>
<evidence type="ECO:0000259" key="6">
    <source>
        <dbReference type="PROSITE" id="PS50109"/>
    </source>
</evidence>
<dbReference type="InterPro" id="IPR011006">
    <property type="entry name" value="CheY-like_superfamily"/>
</dbReference>
<dbReference type="PANTHER" id="PTHR45339:SF1">
    <property type="entry name" value="HYBRID SIGNAL TRANSDUCTION HISTIDINE KINASE J"/>
    <property type="match status" value="1"/>
</dbReference>
<evidence type="ECO:0000256" key="2">
    <source>
        <dbReference type="ARBA" id="ARBA00012438"/>
    </source>
</evidence>
<evidence type="ECO:0000256" key="1">
    <source>
        <dbReference type="ARBA" id="ARBA00000085"/>
    </source>
</evidence>
<evidence type="ECO:0000313" key="11">
    <source>
        <dbReference type="Proteomes" id="UP000545037"/>
    </source>
</evidence>
<dbReference type="InterPro" id="IPR000014">
    <property type="entry name" value="PAS"/>
</dbReference>
<accession>A0A7W9CJU4</accession>
<dbReference type="Gene3D" id="3.30.450.20">
    <property type="entry name" value="PAS domain"/>
    <property type="match status" value="2"/>
</dbReference>
<dbReference type="SMART" id="SM00387">
    <property type="entry name" value="HATPase_c"/>
    <property type="match status" value="1"/>
</dbReference>
<reference evidence="10 11" key="1">
    <citation type="submission" date="2020-08" db="EMBL/GenBank/DDBJ databases">
        <title>Genomic Encyclopedia of Type Strains, Phase IV (KMG-IV): sequencing the most valuable type-strain genomes for metagenomic binning, comparative biology and taxonomic classification.</title>
        <authorList>
            <person name="Goeker M."/>
        </authorList>
    </citation>
    <scope>NUCLEOTIDE SEQUENCE [LARGE SCALE GENOMIC DNA]</scope>
    <source>
        <strain evidence="10 11">DSM 4737</strain>
    </source>
</reference>
<keyword evidence="3 5" id="KW-0597">Phosphoprotein</keyword>
<keyword evidence="11" id="KW-1185">Reference proteome</keyword>
<dbReference type="EC" id="2.7.13.3" evidence="2"/>
<dbReference type="CDD" id="cd17546">
    <property type="entry name" value="REC_hyHK_CKI1_RcsC-like"/>
    <property type="match status" value="1"/>
</dbReference>
<feature type="modified residue" description="4-aspartylphosphate" evidence="5">
    <location>
        <position position="716"/>
    </location>
</feature>
<feature type="domain" description="PAC" evidence="9">
    <location>
        <begin position="227"/>
        <end position="279"/>
    </location>
</feature>
<dbReference type="PROSITE" id="PS50110">
    <property type="entry name" value="RESPONSE_REGULATORY"/>
    <property type="match status" value="1"/>
</dbReference>
<dbReference type="InterPro" id="IPR001610">
    <property type="entry name" value="PAC"/>
</dbReference>
<organism evidence="10 11">
    <name type="scientific">Brevundimonas variabilis</name>
    <dbReference type="NCBI Taxonomy" id="74312"/>
    <lineage>
        <taxon>Bacteria</taxon>
        <taxon>Pseudomonadati</taxon>
        <taxon>Pseudomonadota</taxon>
        <taxon>Alphaproteobacteria</taxon>
        <taxon>Caulobacterales</taxon>
        <taxon>Caulobacteraceae</taxon>
        <taxon>Brevundimonas</taxon>
    </lineage>
</organism>
<dbReference type="CDD" id="cd00130">
    <property type="entry name" value="PAS"/>
    <property type="match status" value="2"/>
</dbReference>
<dbReference type="FunFam" id="3.30.565.10:FF:000010">
    <property type="entry name" value="Sensor histidine kinase RcsC"/>
    <property type="match status" value="1"/>
</dbReference>